<dbReference type="Proteomes" id="UP001152795">
    <property type="component" value="Unassembled WGS sequence"/>
</dbReference>
<dbReference type="EMBL" id="CACRXK020013430">
    <property type="protein sequence ID" value="CAB4025129.1"/>
    <property type="molecule type" value="Genomic_DNA"/>
</dbReference>
<name>A0A6S7KY18_PARCT</name>
<dbReference type="AlphaFoldDB" id="A0A6S7KY18"/>
<protein>
    <submittedName>
        <fullName evidence="1">Uncharacterized protein</fullName>
    </submittedName>
</protein>
<reference evidence="1" key="1">
    <citation type="submission" date="2020-04" db="EMBL/GenBank/DDBJ databases">
        <authorList>
            <person name="Alioto T."/>
            <person name="Alioto T."/>
            <person name="Gomez Garrido J."/>
        </authorList>
    </citation>
    <scope>NUCLEOTIDE SEQUENCE</scope>
    <source>
        <strain evidence="1">A484AB</strain>
    </source>
</reference>
<proteinExistence type="predicted"/>
<organism evidence="1 2">
    <name type="scientific">Paramuricea clavata</name>
    <name type="common">Red gorgonian</name>
    <name type="synonym">Violescent sea-whip</name>
    <dbReference type="NCBI Taxonomy" id="317549"/>
    <lineage>
        <taxon>Eukaryota</taxon>
        <taxon>Metazoa</taxon>
        <taxon>Cnidaria</taxon>
        <taxon>Anthozoa</taxon>
        <taxon>Octocorallia</taxon>
        <taxon>Malacalcyonacea</taxon>
        <taxon>Plexauridae</taxon>
        <taxon>Paramuricea</taxon>
    </lineage>
</organism>
<evidence type="ECO:0000313" key="1">
    <source>
        <dbReference type="EMBL" id="CAB4025129.1"/>
    </source>
</evidence>
<keyword evidence="2" id="KW-1185">Reference proteome</keyword>
<sequence>MINWFDYVPSEISGKIKPLSSVISKDSGNLSSMEKVLEDHSSQSFVTTRFHMRFTKGEKIYTVQLNESAVYLLLYTDECMYSKLGKETCLVIDIALAKGGPEAIVESFYSLMKCHKKAGG</sequence>
<gene>
    <name evidence="1" type="ORF">PACLA_8A059321</name>
</gene>
<accession>A0A6S7KY18</accession>
<dbReference type="OrthoDB" id="10065482at2759"/>
<comment type="caution">
    <text evidence="1">The sequence shown here is derived from an EMBL/GenBank/DDBJ whole genome shotgun (WGS) entry which is preliminary data.</text>
</comment>
<evidence type="ECO:0000313" key="2">
    <source>
        <dbReference type="Proteomes" id="UP001152795"/>
    </source>
</evidence>